<dbReference type="EMBL" id="CP035758">
    <property type="protein sequence ID" value="QBD77052.1"/>
    <property type="molecule type" value="Genomic_DNA"/>
</dbReference>
<keyword evidence="2" id="KW-1185">Reference proteome</keyword>
<sequence>MIVEELIVWLNNPEPTRFPYDSVLAEYHRMGKHFVSDSLLKMLALSRKVLLDPSDSGGDTTLLREFLRCALDKWDGCYEYTTYLALRLLPTPTMDDTPGLVTLALKRRDWLVLQLVADEINFELAFSSGHCELLPEMRPSPSLTTKRCRLAVQIVKPALQRLGLVDESTPADPYLAACKLCVTVLPILSTQDRRMLQLSMLPVYTIHDEYLFIRVLQAFEVTFALLAIMLCAAIRALSEKDCKTAISHISLAESALHEAAPLFSLLATMQPEAFRTFRKFTEGASAIQSRNYKIVEALCSKPDAERLNSAAYFRFQRSATGFLSVTERSTMRSDQHAALNGSPQMSSIC</sequence>
<reference evidence="1 2" key="1">
    <citation type="submission" date="2019-01" db="EMBL/GenBank/DDBJ databases">
        <title>Ktedonosporobacter rubrisoli SCAWS-G2.</title>
        <authorList>
            <person name="Huang Y."/>
            <person name="Yan B."/>
        </authorList>
    </citation>
    <scope>NUCLEOTIDE SEQUENCE [LARGE SCALE GENOMIC DNA]</scope>
    <source>
        <strain evidence="1 2">SCAWS-G2</strain>
    </source>
</reference>
<organism evidence="1 2">
    <name type="scientific">Ktedonosporobacter rubrisoli</name>
    <dbReference type="NCBI Taxonomy" id="2509675"/>
    <lineage>
        <taxon>Bacteria</taxon>
        <taxon>Bacillati</taxon>
        <taxon>Chloroflexota</taxon>
        <taxon>Ktedonobacteria</taxon>
        <taxon>Ktedonobacterales</taxon>
        <taxon>Ktedonosporobacteraceae</taxon>
        <taxon>Ktedonosporobacter</taxon>
    </lineage>
</organism>
<dbReference type="GO" id="GO:0046872">
    <property type="term" value="F:metal ion binding"/>
    <property type="evidence" value="ECO:0007669"/>
    <property type="project" value="InterPro"/>
</dbReference>
<name>A0A4P6JPN8_KTERU</name>
<dbReference type="InterPro" id="IPR004981">
    <property type="entry name" value="Trp_2_3_dOase"/>
</dbReference>
<dbReference type="GO" id="GO:0020037">
    <property type="term" value="F:heme binding"/>
    <property type="evidence" value="ECO:0007669"/>
    <property type="project" value="InterPro"/>
</dbReference>
<dbReference type="GO" id="GO:0019441">
    <property type="term" value="P:L-tryptophan catabolic process to kynurenine"/>
    <property type="evidence" value="ECO:0007669"/>
    <property type="project" value="InterPro"/>
</dbReference>
<dbReference type="KEGG" id="kbs:EPA93_13975"/>
<proteinExistence type="predicted"/>
<evidence type="ECO:0000313" key="1">
    <source>
        <dbReference type="EMBL" id="QBD77052.1"/>
    </source>
</evidence>
<dbReference type="InterPro" id="IPR037217">
    <property type="entry name" value="Trp/Indoleamine_2_3_dOase-like"/>
</dbReference>
<dbReference type="SUPFAM" id="SSF140959">
    <property type="entry name" value="Indolic compounds 2,3-dioxygenase-like"/>
    <property type="match status" value="1"/>
</dbReference>
<keyword evidence="1" id="KW-0223">Dioxygenase</keyword>
<dbReference type="GO" id="GO:0004833">
    <property type="term" value="F:L-tryptophan 2,3-dioxygenase activity"/>
    <property type="evidence" value="ECO:0007669"/>
    <property type="project" value="InterPro"/>
</dbReference>
<evidence type="ECO:0000313" key="2">
    <source>
        <dbReference type="Proteomes" id="UP000290365"/>
    </source>
</evidence>
<dbReference type="RefSeq" id="WP_129888116.1">
    <property type="nucleotide sequence ID" value="NZ_CP035758.1"/>
</dbReference>
<dbReference type="Pfam" id="PF03301">
    <property type="entry name" value="Trp_dioxygenase"/>
    <property type="match status" value="1"/>
</dbReference>
<dbReference type="Gene3D" id="1.20.58.480">
    <property type="match status" value="1"/>
</dbReference>
<dbReference type="OrthoDB" id="4444951at2"/>
<accession>A0A4P6JPN8</accession>
<dbReference type="Proteomes" id="UP000290365">
    <property type="component" value="Chromosome"/>
</dbReference>
<protein>
    <submittedName>
        <fullName evidence="1">Tryptophan 2,3-dioxygenase</fullName>
    </submittedName>
</protein>
<dbReference type="AlphaFoldDB" id="A0A4P6JPN8"/>
<gene>
    <name evidence="1" type="ORF">EPA93_13975</name>
</gene>
<keyword evidence="1" id="KW-0560">Oxidoreductase</keyword>